<evidence type="ECO:0000313" key="1">
    <source>
        <dbReference type="EMBL" id="QEK79590.1"/>
    </source>
</evidence>
<dbReference type="GeneID" id="41713821"/>
<proteinExistence type="predicted"/>
<sequence>MMISKKLSLVFTIILVLAVLVYISNHEHPSTTTNNTNPQSNAFTIENRTYKLATKEFSNILKEAKDLYLNVLKMNETWKILIYEPYSNFSKTFILNTTILNETTLLIDHAVYKYVVVHVYNAESKFNFMPQRIHVDDLLIELLPRNKSVTYTGVISYNYRISYGNETYETSFSSIGFIEASYYLTVSTNKVSDNIYQVKITTARKIGNTAYINVAWIILIKED</sequence>
<name>A0A5C0XXU4_PYRFU</name>
<accession>A0A5C0XXU4</accession>
<dbReference type="Proteomes" id="UP000324354">
    <property type="component" value="Chromosome"/>
</dbReference>
<dbReference type="AlphaFoldDB" id="A0A5C0XXU4"/>
<evidence type="ECO:0000313" key="2">
    <source>
        <dbReference type="Proteomes" id="UP000324354"/>
    </source>
</evidence>
<reference evidence="1 2" key="1">
    <citation type="submission" date="2017-08" db="EMBL/GenBank/DDBJ databases">
        <title>Resequencing and Reannotation of the genome of Pyrococcus furiosus type strain DSM3638.</title>
        <authorList>
            <person name="Reichelt R.M."/>
            <person name="Bunk B."/>
        </authorList>
    </citation>
    <scope>NUCLEOTIDE SEQUENCE [LARGE SCALE GENOMIC DNA]</scope>
    <source>
        <strain evidence="1 2">DSM 3638</strain>
    </source>
</reference>
<dbReference type="RefSeq" id="WP_011013141.1">
    <property type="nucleotide sequence ID" value="NC_003413.1"/>
</dbReference>
<dbReference type="EMBL" id="CP023154">
    <property type="protein sequence ID" value="QEK79590.1"/>
    <property type="molecule type" value="Genomic_DNA"/>
</dbReference>
<dbReference type="GeneID" id="13301183"/>
<dbReference type="OrthoDB" id="45406at2157"/>
<organism evidence="1 2">
    <name type="scientific">Pyrococcus furiosus (strain ATCC 43587 / DSM 3638 / JCM 8422 / Vc1)</name>
    <dbReference type="NCBI Taxonomy" id="186497"/>
    <lineage>
        <taxon>Archaea</taxon>
        <taxon>Methanobacteriati</taxon>
        <taxon>Methanobacteriota</taxon>
        <taxon>Thermococci</taxon>
        <taxon>Thermococcales</taxon>
        <taxon>Thermococcaceae</taxon>
        <taxon>Pyrococcus</taxon>
    </lineage>
</organism>
<gene>
    <name evidence="1" type="ORF">PFDSM3638_10065</name>
</gene>
<protein>
    <submittedName>
        <fullName evidence="1">Uncharacterized protein</fullName>
    </submittedName>
</protein>